<evidence type="ECO:0000256" key="6">
    <source>
        <dbReference type="ARBA" id="ARBA00022723"/>
    </source>
</evidence>
<evidence type="ECO:0000256" key="11">
    <source>
        <dbReference type="ARBA" id="ARBA00031731"/>
    </source>
</evidence>
<evidence type="ECO:0000256" key="13">
    <source>
        <dbReference type="PROSITE-ProRule" id="PRU00452"/>
    </source>
</evidence>
<evidence type="ECO:0000256" key="7">
    <source>
        <dbReference type="ARBA" id="ARBA00022771"/>
    </source>
</evidence>
<name>A0AAD9K8P6_RIDPI</name>
<evidence type="ECO:0000256" key="4">
    <source>
        <dbReference type="ARBA" id="ARBA00020923"/>
    </source>
</evidence>
<dbReference type="EMBL" id="JAODUO010001317">
    <property type="protein sequence ID" value="KAK2166551.1"/>
    <property type="molecule type" value="Genomic_DNA"/>
</dbReference>
<keyword evidence="7 13" id="KW-0863">Zinc-finger</keyword>
<evidence type="ECO:0000256" key="5">
    <source>
        <dbReference type="ARBA" id="ARBA00022679"/>
    </source>
</evidence>
<dbReference type="GO" id="GO:0005634">
    <property type="term" value="C:nucleus"/>
    <property type="evidence" value="ECO:0007669"/>
    <property type="project" value="UniProtKB-SubCell"/>
</dbReference>
<dbReference type="GO" id="GO:0000724">
    <property type="term" value="P:double-strand break repair via homologous recombination"/>
    <property type="evidence" value="ECO:0007669"/>
    <property type="project" value="InterPro"/>
</dbReference>
<evidence type="ECO:0000256" key="2">
    <source>
        <dbReference type="ARBA" id="ARBA00004718"/>
    </source>
</evidence>
<proteinExistence type="inferred from homology"/>
<protein>
    <recommendedName>
        <fullName evidence="4">E3 SUMO-protein ligase NSE2</fullName>
    </recommendedName>
    <alternativeName>
        <fullName evidence="11">E3 SUMO-protein transferase NSE2</fullName>
    </alternativeName>
    <alternativeName>
        <fullName evidence="12">Non-structural maintenance of chromosomes element 2 homolog</fullName>
    </alternativeName>
</protein>
<keyword evidence="8" id="KW-0833">Ubl conjugation pathway</keyword>
<sequence>MADTVSFPVVDQAINTLKKVNEYINAGMDTTIDVAQDLVENDKVTEVSSKKVMDLRNIMLDFTRMDRDLQQFRAAVELVKRQCKKGAVEDMEELLDEKLAEIQAENTDEELKQDEKYTDFEQKIRDILHPEEGLPSQAQPTQVDDDIAVMQEVNTKCPYTGKEMTHPVRNIHCGHHYEKEGITQLMKNRKGRAKCPVGGCVNDKPITASDLEDDKELKRYIERKNRQATKRQKHAAIMV</sequence>
<comment type="similarity">
    <text evidence="3">Belongs to the NSE2 family.</text>
</comment>
<dbReference type="GO" id="GO:0008270">
    <property type="term" value="F:zinc ion binding"/>
    <property type="evidence" value="ECO:0007669"/>
    <property type="project" value="UniProtKB-KW"/>
</dbReference>
<evidence type="ECO:0000256" key="9">
    <source>
        <dbReference type="ARBA" id="ARBA00022833"/>
    </source>
</evidence>
<dbReference type="AlphaFoldDB" id="A0AAD9K8P6"/>
<dbReference type="PANTHER" id="PTHR21330:SF1">
    <property type="entry name" value="E3 SUMO-PROTEIN LIGASE NSE2"/>
    <property type="match status" value="1"/>
</dbReference>
<dbReference type="InterPro" id="IPR026846">
    <property type="entry name" value="Nse2(Mms21)"/>
</dbReference>
<evidence type="ECO:0000256" key="12">
    <source>
        <dbReference type="ARBA" id="ARBA00032533"/>
    </source>
</evidence>
<keyword evidence="9" id="KW-0862">Zinc</keyword>
<keyword evidence="6" id="KW-0479">Metal-binding</keyword>
<comment type="caution">
    <text evidence="15">The sequence shown here is derived from an EMBL/GenBank/DDBJ whole genome shotgun (WGS) entry which is preliminary data.</text>
</comment>
<evidence type="ECO:0000313" key="16">
    <source>
        <dbReference type="Proteomes" id="UP001209878"/>
    </source>
</evidence>
<dbReference type="Pfam" id="PF11789">
    <property type="entry name" value="zf-Nse"/>
    <property type="match status" value="1"/>
</dbReference>
<dbReference type="SUPFAM" id="SSF57850">
    <property type="entry name" value="RING/U-box"/>
    <property type="match status" value="1"/>
</dbReference>
<dbReference type="Proteomes" id="UP001209878">
    <property type="component" value="Unassembled WGS sequence"/>
</dbReference>
<accession>A0AAD9K8P6</accession>
<keyword evidence="5" id="KW-0808">Transferase</keyword>
<comment type="pathway">
    <text evidence="2">Protein modification; protein sumoylation.</text>
</comment>
<dbReference type="PANTHER" id="PTHR21330">
    <property type="entry name" value="E3 SUMO-PROTEIN LIGASE NSE2"/>
    <property type="match status" value="1"/>
</dbReference>
<dbReference type="InterPro" id="IPR004181">
    <property type="entry name" value="Znf_MIZ"/>
</dbReference>
<evidence type="ECO:0000256" key="8">
    <source>
        <dbReference type="ARBA" id="ARBA00022786"/>
    </source>
</evidence>
<dbReference type="GO" id="GO:0061665">
    <property type="term" value="F:SUMO ligase activity"/>
    <property type="evidence" value="ECO:0007669"/>
    <property type="project" value="TreeGrafter"/>
</dbReference>
<dbReference type="GO" id="GO:0030915">
    <property type="term" value="C:Smc5-Smc6 complex"/>
    <property type="evidence" value="ECO:0007669"/>
    <property type="project" value="InterPro"/>
</dbReference>
<reference evidence="15" key="1">
    <citation type="journal article" date="2023" name="Mol. Biol. Evol.">
        <title>Third-Generation Sequencing Reveals the Adaptive Role of the Epigenome in Three Deep-Sea Polychaetes.</title>
        <authorList>
            <person name="Perez M."/>
            <person name="Aroh O."/>
            <person name="Sun Y."/>
            <person name="Lan Y."/>
            <person name="Juniper S.K."/>
            <person name="Young C.R."/>
            <person name="Angers B."/>
            <person name="Qian P.Y."/>
        </authorList>
    </citation>
    <scope>NUCLEOTIDE SEQUENCE</scope>
    <source>
        <strain evidence="15">R07B-5</strain>
    </source>
</reference>
<feature type="domain" description="SP-RING-type" evidence="14">
    <location>
        <begin position="143"/>
        <end position="226"/>
    </location>
</feature>
<keyword evidence="16" id="KW-1185">Reference proteome</keyword>
<dbReference type="Gene3D" id="3.30.40.10">
    <property type="entry name" value="Zinc/RING finger domain, C3HC4 (zinc finger)"/>
    <property type="match status" value="1"/>
</dbReference>
<evidence type="ECO:0000259" key="14">
    <source>
        <dbReference type="PROSITE" id="PS51044"/>
    </source>
</evidence>
<keyword evidence="10" id="KW-0539">Nucleus</keyword>
<gene>
    <name evidence="15" type="ORF">NP493_1317g00059</name>
</gene>
<dbReference type="CDD" id="cd16651">
    <property type="entry name" value="SPL-RING_NSE2"/>
    <property type="match status" value="1"/>
</dbReference>
<organism evidence="15 16">
    <name type="scientific">Ridgeia piscesae</name>
    <name type="common">Tubeworm</name>
    <dbReference type="NCBI Taxonomy" id="27915"/>
    <lineage>
        <taxon>Eukaryota</taxon>
        <taxon>Metazoa</taxon>
        <taxon>Spiralia</taxon>
        <taxon>Lophotrochozoa</taxon>
        <taxon>Annelida</taxon>
        <taxon>Polychaeta</taxon>
        <taxon>Sedentaria</taxon>
        <taxon>Canalipalpata</taxon>
        <taxon>Sabellida</taxon>
        <taxon>Siboglinidae</taxon>
        <taxon>Ridgeia</taxon>
    </lineage>
</organism>
<evidence type="ECO:0000256" key="1">
    <source>
        <dbReference type="ARBA" id="ARBA00004123"/>
    </source>
</evidence>
<evidence type="ECO:0000313" key="15">
    <source>
        <dbReference type="EMBL" id="KAK2166551.1"/>
    </source>
</evidence>
<comment type="subcellular location">
    <subcellularLocation>
        <location evidence="1">Nucleus</location>
    </subcellularLocation>
</comment>
<dbReference type="PROSITE" id="PS51044">
    <property type="entry name" value="ZF_SP_RING"/>
    <property type="match status" value="1"/>
</dbReference>
<dbReference type="InterPro" id="IPR013083">
    <property type="entry name" value="Znf_RING/FYVE/PHD"/>
</dbReference>
<dbReference type="GO" id="GO:0016925">
    <property type="term" value="P:protein sumoylation"/>
    <property type="evidence" value="ECO:0007669"/>
    <property type="project" value="TreeGrafter"/>
</dbReference>
<evidence type="ECO:0000256" key="3">
    <source>
        <dbReference type="ARBA" id="ARBA00008212"/>
    </source>
</evidence>
<evidence type="ECO:0000256" key="10">
    <source>
        <dbReference type="ARBA" id="ARBA00023242"/>
    </source>
</evidence>